<feature type="signal peptide" evidence="2">
    <location>
        <begin position="1"/>
        <end position="23"/>
    </location>
</feature>
<keyword evidence="1" id="KW-0472">Membrane</keyword>
<name>A0A1F5QCQ2_9BACT</name>
<evidence type="ECO:0000313" key="4">
    <source>
        <dbReference type="Proteomes" id="UP000177235"/>
    </source>
</evidence>
<feature type="transmembrane region" description="Helical" evidence="1">
    <location>
        <begin position="182"/>
        <end position="204"/>
    </location>
</feature>
<keyword evidence="1" id="KW-1133">Transmembrane helix</keyword>
<dbReference type="AlphaFoldDB" id="A0A1F5QCQ2"/>
<evidence type="ECO:0000256" key="1">
    <source>
        <dbReference type="SAM" id="Phobius"/>
    </source>
</evidence>
<accession>A0A1F5QCQ2</accession>
<dbReference type="EMBL" id="MFFF01000008">
    <property type="protein sequence ID" value="OGE99928.1"/>
    <property type="molecule type" value="Genomic_DNA"/>
</dbReference>
<organism evidence="3 4">
    <name type="scientific">Candidatus Doudnabacteria bacterium RIFCSPLOWO2_02_FULL_48_13</name>
    <dbReference type="NCBI Taxonomy" id="1817845"/>
    <lineage>
        <taxon>Bacteria</taxon>
        <taxon>Candidatus Doudnaibacteriota</taxon>
    </lineage>
</organism>
<dbReference type="PROSITE" id="PS51257">
    <property type="entry name" value="PROKAR_LIPOPROTEIN"/>
    <property type="match status" value="1"/>
</dbReference>
<evidence type="ECO:0000256" key="2">
    <source>
        <dbReference type="SAM" id="SignalP"/>
    </source>
</evidence>
<proteinExistence type="predicted"/>
<feature type="chain" id="PRO_5009520465" evidence="2">
    <location>
        <begin position="24"/>
        <end position="216"/>
    </location>
</feature>
<sequence>MNRIGVVLLFAASFLSIACSASAAGDILVTTVQLDDTGKVSVISVTQGPPTDQELPQYANPEYRIEIQRDGKRVSEQSFSLRLDEMVVHPLEDDKPSAVVKQKSTMQNLMLSLSAAGGTTDQYTIKVFKGGSEVFSSTLDKLPFTREAGVTDPIRSKEEVDLLKQVQPQASAPVETAPAGGFPWSFVIIAGAVLVAAIIMFSIWRHRKKNENYNKI</sequence>
<keyword evidence="2" id="KW-0732">Signal</keyword>
<dbReference type="Proteomes" id="UP000177235">
    <property type="component" value="Unassembled WGS sequence"/>
</dbReference>
<protein>
    <submittedName>
        <fullName evidence="3">Uncharacterized protein</fullName>
    </submittedName>
</protein>
<reference evidence="3 4" key="1">
    <citation type="journal article" date="2016" name="Nat. Commun.">
        <title>Thousands of microbial genomes shed light on interconnected biogeochemical processes in an aquifer system.</title>
        <authorList>
            <person name="Anantharaman K."/>
            <person name="Brown C.T."/>
            <person name="Hug L.A."/>
            <person name="Sharon I."/>
            <person name="Castelle C.J."/>
            <person name="Probst A.J."/>
            <person name="Thomas B.C."/>
            <person name="Singh A."/>
            <person name="Wilkins M.J."/>
            <person name="Karaoz U."/>
            <person name="Brodie E.L."/>
            <person name="Williams K.H."/>
            <person name="Hubbard S.S."/>
            <person name="Banfield J.F."/>
        </authorList>
    </citation>
    <scope>NUCLEOTIDE SEQUENCE [LARGE SCALE GENOMIC DNA]</scope>
</reference>
<evidence type="ECO:0000313" key="3">
    <source>
        <dbReference type="EMBL" id="OGE99928.1"/>
    </source>
</evidence>
<comment type="caution">
    <text evidence="3">The sequence shown here is derived from an EMBL/GenBank/DDBJ whole genome shotgun (WGS) entry which is preliminary data.</text>
</comment>
<gene>
    <name evidence="3" type="ORF">A3J05_04895</name>
</gene>
<keyword evidence="1" id="KW-0812">Transmembrane</keyword>